<evidence type="ECO:0000256" key="1">
    <source>
        <dbReference type="PROSITE-ProRule" id="PRU00024"/>
    </source>
</evidence>
<dbReference type="SMART" id="SM00336">
    <property type="entry name" value="BBOX"/>
    <property type="match status" value="1"/>
</dbReference>
<dbReference type="PROSITE" id="PS50119">
    <property type="entry name" value="ZF_BBOX"/>
    <property type="match status" value="1"/>
</dbReference>
<dbReference type="InterPro" id="IPR000315">
    <property type="entry name" value="Znf_B-box"/>
</dbReference>
<keyword evidence="1" id="KW-0862">Zinc</keyword>
<keyword evidence="1" id="KW-0479">Metal-binding</keyword>
<dbReference type="PANTHER" id="PTHR25462">
    <property type="entry name" value="BONUS, ISOFORM C-RELATED"/>
    <property type="match status" value="1"/>
</dbReference>
<dbReference type="EMBL" id="UYJE01001854">
    <property type="protein sequence ID" value="VDI05702.1"/>
    <property type="molecule type" value="Genomic_DNA"/>
</dbReference>
<comment type="caution">
    <text evidence="3">The sequence shown here is derived from an EMBL/GenBank/DDBJ whole genome shotgun (WGS) entry which is preliminary data.</text>
</comment>
<sequence>MSFCKVHDENFIFYCIDCNMPICKICSVRKHKKHDMSEIHESTQEFQAEVKKVIDSRIKSVKTNLDKIEQGTGNYKSEIKEAIRGIAEDGKQVKQWIDKKVEALITSLEEKETANPEVFQSITTAFQNDLGKFVKCQTALNECQKVANASKLLTHLKHIKAELDVESEKQLPLMPKIKYNKKKVPERELLNVFGDIFCQ</sequence>
<dbReference type="OrthoDB" id="6089938at2759"/>
<dbReference type="SUPFAM" id="SSF57845">
    <property type="entry name" value="B-box zinc-binding domain"/>
    <property type="match status" value="1"/>
</dbReference>
<dbReference type="GO" id="GO:0061630">
    <property type="term" value="F:ubiquitin protein ligase activity"/>
    <property type="evidence" value="ECO:0007669"/>
    <property type="project" value="TreeGrafter"/>
</dbReference>
<dbReference type="Proteomes" id="UP000596742">
    <property type="component" value="Unassembled WGS sequence"/>
</dbReference>
<evidence type="ECO:0000313" key="3">
    <source>
        <dbReference type="EMBL" id="VDI05702.1"/>
    </source>
</evidence>
<organism evidence="3 4">
    <name type="scientific">Mytilus galloprovincialis</name>
    <name type="common">Mediterranean mussel</name>
    <dbReference type="NCBI Taxonomy" id="29158"/>
    <lineage>
        <taxon>Eukaryota</taxon>
        <taxon>Metazoa</taxon>
        <taxon>Spiralia</taxon>
        <taxon>Lophotrochozoa</taxon>
        <taxon>Mollusca</taxon>
        <taxon>Bivalvia</taxon>
        <taxon>Autobranchia</taxon>
        <taxon>Pteriomorphia</taxon>
        <taxon>Mytilida</taxon>
        <taxon>Mytiloidea</taxon>
        <taxon>Mytilidae</taxon>
        <taxon>Mytilinae</taxon>
        <taxon>Mytilus</taxon>
    </lineage>
</organism>
<dbReference type="GO" id="GO:0008270">
    <property type="term" value="F:zinc ion binding"/>
    <property type="evidence" value="ECO:0007669"/>
    <property type="project" value="UniProtKB-KW"/>
</dbReference>
<dbReference type="InterPro" id="IPR047153">
    <property type="entry name" value="TRIM45/56/19-like"/>
</dbReference>
<gene>
    <name evidence="3" type="ORF">MGAL_10B038260</name>
</gene>
<dbReference type="AlphaFoldDB" id="A0A8B6CKN3"/>
<evidence type="ECO:0000313" key="4">
    <source>
        <dbReference type="Proteomes" id="UP000596742"/>
    </source>
</evidence>
<dbReference type="Pfam" id="PF00643">
    <property type="entry name" value="zf-B_box"/>
    <property type="match status" value="1"/>
</dbReference>
<keyword evidence="1" id="KW-0863">Zinc-finger</keyword>
<reference evidence="3" key="1">
    <citation type="submission" date="2018-11" db="EMBL/GenBank/DDBJ databases">
        <authorList>
            <person name="Alioto T."/>
            <person name="Alioto T."/>
        </authorList>
    </citation>
    <scope>NUCLEOTIDE SEQUENCE</scope>
</reference>
<dbReference type="PANTHER" id="PTHR25462:SF306">
    <property type="entry name" value="TRIPARTITE MOTIF CONTAINING 9"/>
    <property type="match status" value="1"/>
</dbReference>
<keyword evidence="4" id="KW-1185">Reference proteome</keyword>
<accession>A0A8B6CKN3</accession>
<name>A0A8B6CKN3_MYTGA</name>
<feature type="domain" description="B box-type" evidence="2">
    <location>
        <begin position="1"/>
        <end position="39"/>
    </location>
</feature>
<protein>
    <recommendedName>
        <fullName evidence="2">B box-type domain-containing protein</fullName>
    </recommendedName>
</protein>
<proteinExistence type="predicted"/>
<dbReference type="Gene3D" id="3.30.160.60">
    <property type="entry name" value="Classic Zinc Finger"/>
    <property type="match status" value="1"/>
</dbReference>
<evidence type="ECO:0000259" key="2">
    <source>
        <dbReference type="PROSITE" id="PS50119"/>
    </source>
</evidence>